<sequence>MLKIIEKSFDLYLLNEKEGENIVECILHSYELFGEVEKNDEYVGHVLITIGKRKPFDFAIWKSDYEPGGNWTNHYVCLPTMLEENEDDELEIIPLGDLLEGMEEENDFKDSATKGEDHIAIKLSLCKVNFRRDCFFFLRSKYR</sequence>
<dbReference type="AlphaFoldDB" id="A0A1W6WZ29"/>
<dbReference type="EMBL" id="CP021065">
    <property type="protein sequence ID" value="ARP61810.1"/>
    <property type="molecule type" value="Genomic_DNA"/>
</dbReference>
<evidence type="ECO:0000313" key="1">
    <source>
        <dbReference type="EMBL" id="ARP61810.1"/>
    </source>
</evidence>
<geneLocation type="plasmid" evidence="1 2">
    <name>poh4</name>
</geneLocation>
<gene>
    <name evidence="1" type="ORF">CAB88_32990</name>
</gene>
<reference evidence="1 2" key="1">
    <citation type="submission" date="2017-04" db="EMBL/GenBank/DDBJ databases">
        <title>Complete Genome Sequence of Bacillus thuringiensis type Strain ATCC 10792.</title>
        <authorList>
            <person name="Oh D.-H."/>
            <person name="Park B.-J."/>
            <person name="Shuai W."/>
            <person name="Chelliah R."/>
        </authorList>
    </citation>
    <scope>NUCLEOTIDE SEQUENCE [LARGE SCALE GENOMIC DNA]</scope>
    <source>
        <strain evidence="1 2">ATCC 10792</strain>
        <plasmid evidence="1 2">poh4</plasmid>
    </source>
</reference>
<name>A0A1W6WZ29_BACTU</name>
<dbReference type="Proteomes" id="UP000194143">
    <property type="component" value="Plasmid poh4"/>
</dbReference>
<protein>
    <submittedName>
        <fullName evidence="1">Uncharacterized protein</fullName>
    </submittedName>
</protein>
<evidence type="ECO:0000313" key="2">
    <source>
        <dbReference type="Proteomes" id="UP000194143"/>
    </source>
</evidence>
<keyword evidence="2" id="KW-1185">Reference proteome</keyword>
<proteinExistence type="predicted"/>
<organism evidence="1 2">
    <name type="scientific">Bacillus thuringiensis</name>
    <dbReference type="NCBI Taxonomy" id="1428"/>
    <lineage>
        <taxon>Bacteria</taxon>
        <taxon>Bacillati</taxon>
        <taxon>Bacillota</taxon>
        <taxon>Bacilli</taxon>
        <taxon>Bacillales</taxon>
        <taxon>Bacillaceae</taxon>
        <taxon>Bacillus</taxon>
        <taxon>Bacillus cereus group</taxon>
    </lineage>
</organism>
<dbReference type="RefSeq" id="WP_000912542.1">
    <property type="nucleotide sequence ID" value="NZ_CP021065.1"/>
</dbReference>
<accession>A0A1W6WZ29</accession>
<keyword evidence="1" id="KW-0614">Plasmid</keyword>